<dbReference type="Proteomes" id="UP000195137">
    <property type="component" value="Unassembled WGS sequence"/>
</dbReference>
<evidence type="ECO:0000313" key="3">
    <source>
        <dbReference type="Proteomes" id="UP000195137"/>
    </source>
</evidence>
<dbReference type="InterPro" id="IPR046077">
    <property type="entry name" value="DUF6095"/>
</dbReference>
<dbReference type="RefSeq" id="WP_086636933.1">
    <property type="nucleotide sequence ID" value="NZ_MRZU01000003.1"/>
</dbReference>
<gene>
    <name evidence="2" type="ORF">AMET1_0531</name>
</gene>
<comment type="caution">
    <text evidence="2">The sequence shown here is derived from an EMBL/GenBank/DDBJ whole genome shotgun (WGS) entry which is preliminary data.</text>
</comment>
<protein>
    <submittedName>
        <fullName evidence="2">Uncharacterized protein</fullName>
    </submittedName>
</protein>
<dbReference type="Pfam" id="PF19589">
    <property type="entry name" value="DUF6095"/>
    <property type="match status" value="1"/>
</dbReference>
<dbReference type="EMBL" id="MRZU01000003">
    <property type="protein sequence ID" value="OUJ18880.1"/>
    <property type="molecule type" value="Genomic_DNA"/>
</dbReference>
<accession>A0A1Y3GCB7</accession>
<organism evidence="2 3">
    <name type="scientific">Methanonatronarchaeum thermophilum</name>
    <dbReference type="NCBI Taxonomy" id="1927129"/>
    <lineage>
        <taxon>Archaea</taxon>
        <taxon>Methanobacteriati</taxon>
        <taxon>Methanobacteriota</taxon>
        <taxon>Methanonatronarchaeia</taxon>
        <taxon>Methanonatronarchaeales</taxon>
        <taxon>Methanonatronarchaeaceae</taxon>
        <taxon>Methanonatronarchaeum</taxon>
    </lineage>
</organism>
<keyword evidence="1" id="KW-1133">Transmembrane helix</keyword>
<keyword evidence="1" id="KW-0472">Membrane</keyword>
<name>A0A1Y3GCB7_9EURY</name>
<sequence>MSIIRDLISTTGNIVKGFFLLLLALVFYAIGGGIFSQSTEFDSGIIFIILLVLTGILFILALAAMIVGIKTILRAFERKR</sequence>
<dbReference type="AlphaFoldDB" id="A0A1Y3GCB7"/>
<feature type="transmembrane region" description="Helical" evidence="1">
    <location>
        <begin position="12"/>
        <end position="34"/>
    </location>
</feature>
<keyword evidence="1" id="KW-0812">Transmembrane</keyword>
<evidence type="ECO:0000313" key="2">
    <source>
        <dbReference type="EMBL" id="OUJ18880.1"/>
    </source>
</evidence>
<reference evidence="2 3" key="1">
    <citation type="submission" date="2016-12" db="EMBL/GenBank/DDBJ databases">
        <title>Discovery of methanogenic haloarchaea.</title>
        <authorList>
            <person name="Sorokin D.Y."/>
            <person name="Makarova K.S."/>
            <person name="Abbas B."/>
            <person name="Ferrer M."/>
            <person name="Golyshin P.N."/>
        </authorList>
    </citation>
    <scope>NUCLEOTIDE SEQUENCE [LARGE SCALE GENOMIC DNA]</scope>
    <source>
        <strain evidence="2">AMET1</strain>
    </source>
</reference>
<evidence type="ECO:0000256" key="1">
    <source>
        <dbReference type="SAM" id="Phobius"/>
    </source>
</evidence>
<proteinExistence type="predicted"/>
<feature type="transmembrane region" description="Helical" evidence="1">
    <location>
        <begin position="46"/>
        <end position="73"/>
    </location>
</feature>
<keyword evidence="3" id="KW-1185">Reference proteome</keyword>